<proteinExistence type="predicted"/>
<reference evidence="1 2" key="1">
    <citation type="submission" date="2016-11" db="EMBL/GenBank/DDBJ databases">
        <title>Whole genomes of Flavobacteriaceae.</title>
        <authorList>
            <person name="Stine C."/>
            <person name="Li C."/>
            <person name="Tadesse D."/>
        </authorList>
    </citation>
    <scope>NUCLEOTIDE SEQUENCE [LARGE SCALE GENOMIC DNA]</scope>
    <source>
        <strain evidence="1 2">CCUG 60112</strain>
    </source>
</reference>
<name>A0ABX4CR81_9FLAO</name>
<keyword evidence="2" id="KW-1185">Reference proteome</keyword>
<protein>
    <submittedName>
        <fullName evidence="1">Uncharacterized protein</fullName>
    </submittedName>
</protein>
<dbReference type="Proteomes" id="UP000198381">
    <property type="component" value="Unassembled WGS sequence"/>
</dbReference>
<dbReference type="EMBL" id="MUHD01000030">
    <property type="protein sequence ID" value="OXB04763.1"/>
    <property type="molecule type" value="Genomic_DNA"/>
</dbReference>
<dbReference type="PROSITE" id="PS51257">
    <property type="entry name" value="PROKAR_LIPOPROTEIN"/>
    <property type="match status" value="1"/>
</dbReference>
<sequence length="195" mass="23561">MKYLYLFLFLTLFSCKSDPISIKQIPCKEIVILEDNYRDRKILKDSFRISIPIEFEILINSSKVKYITWNFRVDNKILDKDFYDYDFYLKENTLKRIYQLESDFLSNNKKITAIVRVNNYLISRTEALELIRKYNVNKSLDDLKPNSFIELTTYDKFRMENKSIINEFNKTADSISFKVARGEKYFFYLSKKIDW</sequence>
<comment type="caution">
    <text evidence="1">The sequence shown here is derived from an EMBL/GenBank/DDBJ whole genome shotgun (WGS) entry which is preliminary data.</text>
</comment>
<accession>A0ABX4CR81</accession>
<evidence type="ECO:0000313" key="2">
    <source>
        <dbReference type="Proteomes" id="UP000198381"/>
    </source>
</evidence>
<gene>
    <name evidence="1" type="ORF">B0A81_16500</name>
</gene>
<evidence type="ECO:0000313" key="1">
    <source>
        <dbReference type="EMBL" id="OXB04763.1"/>
    </source>
</evidence>
<dbReference type="RefSeq" id="WP_089059039.1">
    <property type="nucleotide sequence ID" value="NZ_MUHD01000030.1"/>
</dbReference>
<organism evidence="1 2">
    <name type="scientific">Flavobacterium plurextorum</name>
    <dbReference type="NCBI Taxonomy" id="1114867"/>
    <lineage>
        <taxon>Bacteria</taxon>
        <taxon>Pseudomonadati</taxon>
        <taxon>Bacteroidota</taxon>
        <taxon>Flavobacteriia</taxon>
        <taxon>Flavobacteriales</taxon>
        <taxon>Flavobacteriaceae</taxon>
        <taxon>Flavobacterium</taxon>
    </lineage>
</organism>